<evidence type="ECO:0000256" key="6">
    <source>
        <dbReference type="SAM" id="Coils"/>
    </source>
</evidence>
<keyword evidence="2" id="KW-0433">Leucine-rich repeat</keyword>
<feature type="coiled-coil region" evidence="6">
    <location>
        <begin position="170"/>
        <end position="204"/>
    </location>
</feature>
<keyword evidence="5" id="KW-0067">ATP-binding</keyword>
<evidence type="ECO:0000256" key="1">
    <source>
        <dbReference type="ARBA" id="ARBA00008894"/>
    </source>
</evidence>
<evidence type="ECO:0000313" key="9">
    <source>
        <dbReference type="Proteomes" id="UP000604825"/>
    </source>
</evidence>
<proteinExistence type="inferred from homology"/>
<dbReference type="InterPro" id="IPR050905">
    <property type="entry name" value="Plant_NBS-LRR"/>
</dbReference>
<dbReference type="FunFam" id="1.10.10.10:FF:000322">
    <property type="entry name" value="Probable disease resistance protein At1g63360"/>
    <property type="match status" value="1"/>
</dbReference>
<dbReference type="SMART" id="SM00382">
    <property type="entry name" value="AAA"/>
    <property type="match status" value="2"/>
</dbReference>
<keyword evidence="4" id="KW-0611">Plant defense</keyword>
<dbReference type="InterPro" id="IPR032675">
    <property type="entry name" value="LRR_dom_sf"/>
</dbReference>
<dbReference type="InterPro" id="IPR003591">
    <property type="entry name" value="Leu-rich_rpt_typical-subtyp"/>
</dbReference>
<dbReference type="SUPFAM" id="SSF52058">
    <property type="entry name" value="L domain-like"/>
    <property type="match status" value="1"/>
</dbReference>
<dbReference type="PROSITE" id="PS51450">
    <property type="entry name" value="LRR"/>
    <property type="match status" value="1"/>
</dbReference>
<dbReference type="InterPro" id="IPR002182">
    <property type="entry name" value="NB-ARC"/>
</dbReference>
<dbReference type="Gene3D" id="3.80.10.10">
    <property type="entry name" value="Ribonuclease Inhibitor"/>
    <property type="match status" value="2"/>
</dbReference>
<evidence type="ECO:0000313" key="8">
    <source>
        <dbReference type="EMBL" id="CAD6266610.1"/>
    </source>
</evidence>
<evidence type="ECO:0000256" key="5">
    <source>
        <dbReference type="ARBA" id="ARBA00022840"/>
    </source>
</evidence>
<dbReference type="Gene3D" id="3.30.200.20">
    <property type="entry name" value="Phosphorylase Kinase, domain 1"/>
    <property type="match status" value="1"/>
</dbReference>
<dbReference type="SUPFAM" id="SSF52540">
    <property type="entry name" value="P-loop containing nucleoside triphosphate hydrolases"/>
    <property type="match status" value="2"/>
</dbReference>
<feature type="domain" description="AAA+ ATPase" evidence="7">
    <location>
        <begin position="296"/>
        <end position="445"/>
    </location>
</feature>
<evidence type="ECO:0000256" key="2">
    <source>
        <dbReference type="ARBA" id="ARBA00022614"/>
    </source>
</evidence>
<dbReference type="Proteomes" id="UP000604825">
    <property type="component" value="Unassembled WGS sequence"/>
</dbReference>
<keyword evidence="5" id="KW-0547">Nucleotide-binding</keyword>
<dbReference type="PANTHER" id="PTHR33463:SF207">
    <property type="entry name" value="AAA+ ATPASE DOMAIN-CONTAINING PROTEIN"/>
    <property type="match status" value="1"/>
</dbReference>
<sequence length="1418" mass="159959">MDDCKCSSDDTLERILQDPNSMPRVMQLEYLKRITDNFSDERLLGEGCKQGELQNGKMIAVKKFKQLTNPDIQQKLFENEVLPLMRLRNPNIIINKWGNRSAEALSSVDCQQIRSCLEIGKCCMKSERNERPTTGEIMKKLGLESIECSLDSEEGPLCKKTKTSCHTPLENQEEEIIMKIKEHVEKLREKSREVRDKIELAKGNGMVATNKIETWLARADTILSDAMAVCDSKQSGLNWDTRIAAAQLSQLRECLSDQPSDIAQPPSALHIDVHAALLPSQVLFVEQARQHIIEDTEGMIGIWGPVGVGKTLLLKAINNSFETGNSLIPSSSNRRDPPFDFVIYMTALEDCSVQSIQSEIIQRLKMQDRGDSLTTQATRISKFLHDKSFLVLLDGLHYNLNLAEVGLPPLGNQGQWKRKVVITTRSRSLCDQMRVNRTINVPGLKIDEALELFQECIGNDSLYSEPRIGALAKDLVEQLRALPSELIRIGSAMRGKGEPGQWQNIIGVAKELMHIKDQEASLLTERIVITKLKQCLQNLRGRRNDVNHEIELGKREGKVATNQINNWMASVDTNISVGMVICESEQNELNWDLSVIAAGMLRRLQECLGGQPSVVTVEALPPSVQEMPCSSIEQQPSRVEIFEEAMEYIKDSSVGVIGIWGLGGAGKTHLLTNINNAFRGDSLFRYVIFVTASKEGSVETIQDEIGKKLKLPEGDDVKSRADIILDFLKTRKFLILLDDVWNRIDLEAVGIPYPLGGSKVVLTTRSKTVCGQMDVKKEINVACLPDDEAWQLFQDKVGQGTLSSSPRIEVLAKELVDELKGLPLALITVGRAMYGKSNPKQWESAIHYMKQSCCDGDDQDLHMENDVFRRLKFSYDSLRNETLRQCLLTCSLWPEDKEILIGNLIQCWIGLGLVDECDIHSSYRKAHSLIGELTAACLLYSCDTVYSDDYILNRGIYTFAHQEMPVKGVKMHDVIRDMAIWISCGCSDNKDKWVVRAGVAANLTIRAIPWSRAECISLMYSEIEELHPVPPFTCSTNLKRLYLKNNRLDERIFGAIQSFTELTYLDLSGNNIKEIAEELFALVNLEHLDLSRNRYLWAVPKRLRELTKLKFLYLAGTSIKVIPTEVISCLTELQVIDIISTNDRMRMRMTIDYKSKIMQELCTLPNLKAVDMVAEGDDGYESLRKAAGIPIRDLIIYRLEETNKLCLAVDTLTGDIAGRTLNELHVVLNLTMEQIIVGDELGKPFDALSVLVFQQLFNLTNIVMWEGTSSLQALFPRLTHLYVDFCFKLQHLSWAPYLPCLEYLRVGGCMDMKQICMGAGQESSKTFPCLKYLILSNNHKLASLCGSDVTFPCLESLNIQLCFQLKRLPFTMQSLPHKLTKLCIDSWYDLEWEDEGVKSFLEPLSKKKSLPWNGFVDE</sequence>
<keyword evidence="6" id="KW-0175">Coiled coil</keyword>
<name>A0A811R991_9POAL</name>
<comment type="caution">
    <text evidence="8">The sequence shown here is derived from an EMBL/GenBank/DDBJ whole genome shotgun (WGS) entry which is preliminary data.</text>
</comment>
<dbReference type="GO" id="GO:0009626">
    <property type="term" value="P:plant-type hypersensitive response"/>
    <property type="evidence" value="ECO:0007669"/>
    <property type="project" value="UniProtKB-ARBA"/>
</dbReference>
<dbReference type="InterPro" id="IPR042197">
    <property type="entry name" value="Apaf_helical"/>
</dbReference>
<gene>
    <name evidence="8" type="ORF">NCGR_LOCUS49915</name>
</gene>
<dbReference type="FunFam" id="3.40.50.300:FF:001091">
    <property type="entry name" value="Probable disease resistance protein At1g61300"/>
    <property type="match status" value="1"/>
</dbReference>
<dbReference type="InterPro" id="IPR001611">
    <property type="entry name" value="Leu-rich_rpt"/>
</dbReference>
<evidence type="ECO:0000256" key="3">
    <source>
        <dbReference type="ARBA" id="ARBA00022737"/>
    </source>
</evidence>
<dbReference type="GO" id="GO:0042742">
    <property type="term" value="P:defense response to bacterium"/>
    <property type="evidence" value="ECO:0007669"/>
    <property type="project" value="UniProtKB-ARBA"/>
</dbReference>
<dbReference type="PRINTS" id="PR00364">
    <property type="entry name" value="DISEASERSIST"/>
</dbReference>
<feature type="domain" description="AAA+ ATPase" evidence="7">
    <location>
        <begin position="653"/>
        <end position="794"/>
    </location>
</feature>
<dbReference type="EMBL" id="CAJGYO010000014">
    <property type="protein sequence ID" value="CAD6266610.1"/>
    <property type="molecule type" value="Genomic_DNA"/>
</dbReference>
<dbReference type="Pfam" id="PF23598">
    <property type="entry name" value="LRR_14"/>
    <property type="match status" value="1"/>
</dbReference>
<keyword evidence="9" id="KW-1185">Reference proteome</keyword>
<dbReference type="GO" id="GO:0043531">
    <property type="term" value="F:ADP binding"/>
    <property type="evidence" value="ECO:0007669"/>
    <property type="project" value="InterPro"/>
</dbReference>
<protein>
    <recommendedName>
        <fullName evidence="7">AAA+ ATPase domain-containing protein</fullName>
    </recommendedName>
</protein>
<comment type="similarity">
    <text evidence="1">Belongs to the disease resistance NB-LRR family.</text>
</comment>
<dbReference type="Pfam" id="PF00931">
    <property type="entry name" value="NB-ARC"/>
    <property type="match status" value="2"/>
</dbReference>
<organism evidence="8 9">
    <name type="scientific">Miscanthus lutarioriparius</name>
    <dbReference type="NCBI Taxonomy" id="422564"/>
    <lineage>
        <taxon>Eukaryota</taxon>
        <taxon>Viridiplantae</taxon>
        <taxon>Streptophyta</taxon>
        <taxon>Embryophyta</taxon>
        <taxon>Tracheophyta</taxon>
        <taxon>Spermatophyta</taxon>
        <taxon>Magnoliopsida</taxon>
        <taxon>Liliopsida</taxon>
        <taxon>Poales</taxon>
        <taxon>Poaceae</taxon>
        <taxon>PACMAD clade</taxon>
        <taxon>Panicoideae</taxon>
        <taxon>Andropogonodae</taxon>
        <taxon>Andropogoneae</taxon>
        <taxon>Saccharinae</taxon>
        <taxon>Miscanthus</taxon>
    </lineage>
</organism>
<dbReference type="Gene3D" id="3.40.50.300">
    <property type="entry name" value="P-loop containing nucleotide triphosphate hydrolases"/>
    <property type="match status" value="2"/>
</dbReference>
<dbReference type="SUPFAM" id="SSF56112">
    <property type="entry name" value="Protein kinase-like (PK-like)"/>
    <property type="match status" value="1"/>
</dbReference>
<dbReference type="SMART" id="SM00369">
    <property type="entry name" value="LRR_TYP"/>
    <property type="match status" value="2"/>
</dbReference>
<dbReference type="InterPro" id="IPR055414">
    <property type="entry name" value="LRR_R13L4/SHOC2-like"/>
</dbReference>
<dbReference type="InterPro" id="IPR027417">
    <property type="entry name" value="P-loop_NTPase"/>
</dbReference>
<dbReference type="FunFam" id="1.10.8.430:FF:000003">
    <property type="entry name" value="Probable disease resistance protein At5g66910"/>
    <property type="match status" value="1"/>
</dbReference>
<dbReference type="OrthoDB" id="675885at2759"/>
<evidence type="ECO:0000256" key="4">
    <source>
        <dbReference type="ARBA" id="ARBA00022821"/>
    </source>
</evidence>
<dbReference type="PANTHER" id="PTHR33463">
    <property type="entry name" value="NB-ARC DOMAIN-CONTAINING PROTEIN-RELATED"/>
    <property type="match status" value="1"/>
</dbReference>
<dbReference type="GO" id="GO:0002758">
    <property type="term" value="P:innate immune response-activating signaling pathway"/>
    <property type="evidence" value="ECO:0007669"/>
    <property type="project" value="UniProtKB-ARBA"/>
</dbReference>
<dbReference type="InterPro" id="IPR003593">
    <property type="entry name" value="AAA+_ATPase"/>
</dbReference>
<accession>A0A811R991</accession>
<evidence type="ECO:0000259" key="7">
    <source>
        <dbReference type="SMART" id="SM00382"/>
    </source>
</evidence>
<dbReference type="GO" id="GO:0005524">
    <property type="term" value="F:ATP binding"/>
    <property type="evidence" value="ECO:0007669"/>
    <property type="project" value="UniProtKB-KW"/>
</dbReference>
<dbReference type="Gene3D" id="1.10.8.430">
    <property type="entry name" value="Helical domain of apoptotic protease-activating factors"/>
    <property type="match status" value="1"/>
</dbReference>
<reference evidence="8" key="1">
    <citation type="submission" date="2020-10" db="EMBL/GenBank/DDBJ databases">
        <authorList>
            <person name="Han B."/>
            <person name="Lu T."/>
            <person name="Zhao Q."/>
            <person name="Huang X."/>
            <person name="Zhao Y."/>
        </authorList>
    </citation>
    <scope>NUCLEOTIDE SEQUENCE</scope>
</reference>
<keyword evidence="3" id="KW-0677">Repeat</keyword>
<dbReference type="InterPro" id="IPR011009">
    <property type="entry name" value="Kinase-like_dom_sf"/>
</dbReference>